<evidence type="ECO:0000256" key="1">
    <source>
        <dbReference type="SAM" id="Phobius"/>
    </source>
</evidence>
<dbReference type="Pfam" id="PF00899">
    <property type="entry name" value="ThiF"/>
    <property type="match status" value="1"/>
</dbReference>
<dbReference type="PANTHER" id="PTHR43267:SF1">
    <property type="entry name" value="TRNA THREONYLCARBAMOYLADENOSINE DEHYDRATASE"/>
    <property type="match status" value="1"/>
</dbReference>
<accession>A0A1I3RAC8</accession>
<dbReference type="SUPFAM" id="SSF69572">
    <property type="entry name" value="Activating enzymes of the ubiquitin-like proteins"/>
    <property type="match status" value="1"/>
</dbReference>
<dbReference type="STRING" id="52560.SAMN04488082_10360"/>
<reference evidence="4" key="1">
    <citation type="submission" date="2016-10" db="EMBL/GenBank/DDBJ databases">
        <authorList>
            <person name="Varghese N."/>
            <person name="Submissions S."/>
        </authorList>
    </citation>
    <scope>NUCLEOTIDE SEQUENCE [LARGE SCALE GENOMIC DNA]</scope>
    <source>
        <strain evidence="4">DSM 5918</strain>
    </source>
</reference>
<feature type="transmembrane region" description="Helical" evidence="1">
    <location>
        <begin position="184"/>
        <end position="206"/>
    </location>
</feature>
<evidence type="ECO:0000313" key="3">
    <source>
        <dbReference type="EMBL" id="SFJ42331.1"/>
    </source>
</evidence>
<dbReference type="InterPro" id="IPR000594">
    <property type="entry name" value="ThiF_NAD_FAD-bd"/>
</dbReference>
<dbReference type="GO" id="GO:0008641">
    <property type="term" value="F:ubiquitin-like modifier activating enzyme activity"/>
    <property type="evidence" value="ECO:0007669"/>
    <property type="project" value="InterPro"/>
</dbReference>
<dbReference type="Gene3D" id="3.40.50.720">
    <property type="entry name" value="NAD(P)-binding Rossmann-like Domain"/>
    <property type="match status" value="1"/>
</dbReference>
<dbReference type="OrthoDB" id="9804286at2"/>
<dbReference type="InterPro" id="IPR045886">
    <property type="entry name" value="ThiF/MoeB/HesA"/>
</dbReference>
<name>A0A1I3RAC8_9BACT</name>
<protein>
    <submittedName>
        <fullName evidence="3">Molybdopterin or thiamine biosynthesis adenylyltransferase</fullName>
    </submittedName>
</protein>
<dbReference type="PANTHER" id="PTHR43267">
    <property type="entry name" value="TRNA THREONYLCARBAMOYLADENOSINE DEHYDRATASE"/>
    <property type="match status" value="1"/>
</dbReference>
<proteinExistence type="predicted"/>
<feature type="domain" description="THIF-type NAD/FAD binding fold" evidence="2">
    <location>
        <begin position="64"/>
        <end position="275"/>
    </location>
</feature>
<dbReference type="Proteomes" id="UP000198635">
    <property type="component" value="Unassembled WGS sequence"/>
</dbReference>
<gene>
    <name evidence="3" type="ORF">SAMN04488082_10360</name>
</gene>
<organism evidence="3 4">
    <name type="scientific">Desulfomicrobium apsheronum</name>
    <dbReference type="NCBI Taxonomy" id="52560"/>
    <lineage>
        <taxon>Bacteria</taxon>
        <taxon>Pseudomonadati</taxon>
        <taxon>Thermodesulfobacteriota</taxon>
        <taxon>Desulfovibrionia</taxon>
        <taxon>Desulfovibrionales</taxon>
        <taxon>Desulfomicrobiaceae</taxon>
        <taxon>Desulfomicrobium</taxon>
    </lineage>
</organism>
<evidence type="ECO:0000313" key="4">
    <source>
        <dbReference type="Proteomes" id="UP000198635"/>
    </source>
</evidence>
<sequence>MSDSFARGLERVSGHDAQRRVRTVSLAELGALCEREGMTPAQGGRQALAHDVTPLPLLKSRHGISRSEQLALMDSAVLLVGAGGLGGYVLELLARFGVGHIVVADGDVFEESNLNRQLLSSVADLGRNKARVAVERAARIAPLVEVRALEMFLDRSNLPQALQGIGVVVDALGGIEPRIALHDVALGLGIPVVAAAVAGWTVVVGSETKARRGISRMWSDPGASDAEHTLGSLAPAVSLAAALMAAETSRYLLKGELQLAGRMLHADLASFSFEIYDLE</sequence>
<dbReference type="InterPro" id="IPR035985">
    <property type="entry name" value="Ubiquitin-activating_enz"/>
</dbReference>
<dbReference type="RefSeq" id="WP_143075536.1">
    <property type="nucleotide sequence ID" value="NZ_FORX01000003.1"/>
</dbReference>
<dbReference type="GO" id="GO:0016779">
    <property type="term" value="F:nucleotidyltransferase activity"/>
    <property type="evidence" value="ECO:0007669"/>
    <property type="project" value="UniProtKB-KW"/>
</dbReference>
<keyword evidence="3" id="KW-0808">Transferase</keyword>
<dbReference type="AlphaFoldDB" id="A0A1I3RAC8"/>
<keyword evidence="1" id="KW-0472">Membrane</keyword>
<keyword evidence="1" id="KW-0812">Transmembrane</keyword>
<evidence type="ECO:0000259" key="2">
    <source>
        <dbReference type="Pfam" id="PF00899"/>
    </source>
</evidence>
<keyword evidence="4" id="KW-1185">Reference proteome</keyword>
<keyword evidence="1" id="KW-1133">Transmembrane helix</keyword>
<dbReference type="GO" id="GO:0061504">
    <property type="term" value="P:cyclic threonylcarbamoyladenosine biosynthetic process"/>
    <property type="evidence" value="ECO:0007669"/>
    <property type="project" value="TreeGrafter"/>
</dbReference>
<keyword evidence="3" id="KW-0548">Nucleotidyltransferase</keyword>
<dbReference type="GO" id="GO:0061503">
    <property type="term" value="F:tRNA threonylcarbamoyladenosine dehydratase"/>
    <property type="evidence" value="ECO:0007669"/>
    <property type="project" value="TreeGrafter"/>
</dbReference>
<dbReference type="EMBL" id="FORX01000003">
    <property type="protein sequence ID" value="SFJ42331.1"/>
    <property type="molecule type" value="Genomic_DNA"/>
</dbReference>